<dbReference type="InterPro" id="IPR006311">
    <property type="entry name" value="TAT_signal"/>
</dbReference>
<reference evidence="1 2" key="1">
    <citation type="journal article" date="2014" name="Genome Announc.">
        <title>Draft Genome Sequences of Marine Flavobacterium Nonlabens Strains NR17, NR24, NR27, NR32, NR33, and Ara13.</title>
        <authorList>
            <person name="Nakanishi M."/>
            <person name="Meirelles P."/>
            <person name="Suzuki R."/>
            <person name="Takatani N."/>
            <person name="Mino S."/>
            <person name="Suda W."/>
            <person name="Oshima K."/>
            <person name="Hattori M."/>
            <person name="Ohkuma M."/>
            <person name="Hosokawa M."/>
            <person name="Miyashita K."/>
            <person name="Thompson F.L."/>
            <person name="Niwa A."/>
            <person name="Sawabe T."/>
            <person name="Sawabe T."/>
        </authorList>
    </citation>
    <scope>NUCLEOTIDE SEQUENCE [LARGE SCALE GENOMIC DNA]</scope>
    <source>
        <strain evidence="2">JCM19275</strain>
    </source>
</reference>
<proteinExistence type="predicted"/>
<dbReference type="PROSITE" id="PS51318">
    <property type="entry name" value="TAT"/>
    <property type="match status" value="1"/>
</dbReference>
<comment type="caution">
    <text evidence="1">The sequence shown here is derived from an EMBL/GenBank/DDBJ whole genome shotgun (WGS) entry which is preliminary data.</text>
</comment>
<sequence length="222" mass="25718">MGIGRRQFMKLSSLALVGLTVDPLNAVAINDNVYVNKKLGILFNKPKNWGGFIAVKDFGGEIKSEQIIGEGLEDSQEEIWEELGDPICIATKYYEDKPEYKGIFSPTITLNITPKEELEDLGHETFEELMEMSEFGTSIILKDFKVIKKYEPYFISNCKFYEYDAEYLFEHIEINEPLKVELKVLKAEHNGFYYDFNCHQSKTHNQLANIEFEEFKKSIKLI</sequence>
<evidence type="ECO:0000313" key="1">
    <source>
        <dbReference type="EMBL" id="GAL76959.1"/>
    </source>
</evidence>
<dbReference type="EMBL" id="BBNT01000019">
    <property type="protein sequence ID" value="GAL76959.1"/>
    <property type="molecule type" value="Genomic_DNA"/>
</dbReference>
<gene>
    <name evidence="1" type="ORF">JCM19275_3673</name>
</gene>
<dbReference type="Proteomes" id="UP000029647">
    <property type="component" value="Unassembled WGS sequence"/>
</dbReference>
<organism evidence="1 2">
    <name type="scientific">Nonlabens ulvanivorans</name>
    <name type="common">Persicivirga ulvanivorans</name>
    <dbReference type="NCBI Taxonomy" id="906888"/>
    <lineage>
        <taxon>Bacteria</taxon>
        <taxon>Pseudomonadati</taxon>
        <taxon>Bacteroidota</taxon>
        <taxon>Flavobacteriia</taxon>
        <taxon>Flavobacteriales</taxon>
        <taxon>Flavobacteriaceae</taxon>
        <taxon>Nonlabens</taxon>
    </lineage>
</organism>
<dbReference type="AlphaFoldDB" id="A0A090WNJ6"/>
<name>A0A090WNJ6_NONUL</name>
<evidence type="ECO:0000313" key="2">
    <source>
        <dbReference type="Proteomes" id="UP000029647"/>
    </source>
</evidence>
<accession>A0A090WNJ6</accession>
<protein>
    <submittedName>
        <fullName evidence="1">Uncharacterized protein</fullName>
    </submittedName>
</protein>